<evidence type="ECO:0000256" key="3">
    <source>
        <dbReference type="ARBA" id="ARBA00007523"/>
    </source>
</evidence>
<dbReference type="KEGG" id="atl:Athai_17010"/>
<evidence type="ECO:0000256" key="4">
    <source>
        <dbReference type="ARBA" id="ARBA00022485"/>
    </source>
</evidence>
<keyword evidence="9" id="KW-0411">Iron-sulfur</keyword>
<dbReference type="GO" id="GO:0003954">
    <property type="term" value="F:NADH dehydrogenase activity"/>
    <property type="evidence" value="ECO:0007669"/>
    <property type="project" value="TreeGrafter"/>
</dbReference>
<comment type="cofactor">
    <cofactor evidence="2">
        <name>[4Fe-4S] cluster</name>
        <dbReference type="ChEBI" id="CHEBI:49883"/>
    </cofactor>
</comment>
<evidence type="ECO:0000259" key="11">
    <source>
        <dbReference type="SMART" id="SM00928"/>
    </source>
</evidence>
<keyword evidence="13" id="KW-1185">Reference proteome</keyword>
<dbReference type="Proteomes" id="UP000611640">
    <property type="component" value="Chromosome"/>
</dbReference>
<dbReference type="GO" id="GO:0051539">
    <property type="term" value="F:4 iron, 4 sulfur cluster binding"/>
    <property type="evidence" value="ECO:0007669"/>
    <property type="project" value="UniProtKB-KW"/>
</dbReference>
<comment type="similarity">
    <text evidence="3">Belongs to the complex I 51 kDa subunit family.</text>
</comment>
<dbReference type="InterPro" id="IPR050837">
    <property type="entry name" value="ComplexI_51kDa_subunit"/>
</dbReference>
<feature type="compositionally biased region" description="Pro residues" evidence="10">
    <location>
        <begin position="417"/>
        <end position="429"/>
    </location>
</feature>
<evidence type="ECO:0000256" key="9">
    <source>
        <dbReference type="ARBA" id="ARBA00023014"/>
    </source>
</evidence>
<dbReference type="SMART" id="SM00928">
    <property type="entry name" value="NADH_4Fe-4S"/>
    <property type="match status" value="1"/>
</dbReference>
<evidence type="ECO:0000256" key="8">
    <source>
        <dbReference type="ARBA" id="ARBA00023004"/>
    </source>
</evidence>
<dbReference type="AlphaFoldDB" id="A0A7R7DM78"/>
<name>A0A7R7DM78_9ACTN</name>
<evidence type="ECO:0000256" key="1">
    <source>
        <dbReference type="ARBA" id="ARBA00001917"/>
    </source>
</evidence>
<dbReference type="InterPro" id="IPR037225">
    <property type="entry name" value="Nuo51_FMN-bd_sf"/>
</dbReference>
<gene>
    <name evidence="12" type="ORF">Athai_17010</name>
</gene>
<dbReference type="Gene3D" id="3.40.50.11540">
    <property type="entry name" value="NADH-ubiquinone oxidoreductase 51kDa subunit"/>
    <property type="match status" value="1"/>
</dbReference>
<dbReference type="InterPro" id="IPR037207">
    <property type="entry name" value="Nuop51_4Fe4S-bd_sf"/>
</dbReference>
<evidence type="ECO:0000256" key="7">
    <source>
        <dbReference type="ARBA" id="ARBA00022723"/>
    </source>
</evidence>
<dbReference type="Gene3D" id="3.10.20.600">
    <property type="match status" value="1"/>
</dbReference>
<dbReference type="PANTHER" id="PTHR11780:SF10">
    <property type="entry name" value="NADH DEHYDROGENASE [UBIQUINONE] FLAVOPROTEIN 1, MITOCHONDRIAL"/>
    <property type="match status" value="1"/>
</dbReference>
<dbReference type="SUPFAM" id="SSF142019">
    <property type="entry name" value="Nqo1 FMN-binding domain-like"/>
    <property type="match status" value="1"/>
</dbReference>
<dbReference type="Pfam" id="PF10589">
    <property type="entry name" value="NADH_4Fe-4S"/>
    <property type="match status" value="1"/>
</dbReference>
<keyword evidence="6" id="KW-0288">FMN</keyword>
<sequence length="438" mass="45073">MPGRLEVSMTSTTPIAATARLLPTRGVQLGRGARMPLAAAGLAEHRARYGAVPAIRDARELAAVVDAAGVRGRGGAGFPTARKITAVAAGRRRPIVVVNACESEPASNKDAVLLRGATHLVLDGALIAARALRAPTVVVCLHRGDPVTAQLSAAMAERGGDGVDWRLAEVPRRYVASEASALARFLTDGEARPTARPPRPEQRGVRGRPTLIDNAETLAQLALAVRYGPDWYRAVGTRSDPGTALVTVSGCVARPGVYEIELGAPLSAAIGAAGGPAAPIGGTLVGGYGGTWVRDPGLPLSHDPAGPDGTTIGAGAIVALPADACGVTETARVLRFLAGESAGQCGPCAFGLPAVADDVARLAAGRVDADLAARLTRRLRQVNGRGACAHPTGAVRLARSMLRAFADDLRAHQAGRPCPPRPPVLPIPAPTMMERTWQ</sequence>
<dbReference type="GO" id="GO:0046872">
    <property type="term" value="F:metal ion binding"/>
    <property type="evidence" value="ECO:0007669"/>
    <property type="project" value="UniProtKB-KW"/>
</dbReference>
<dbReference type="EMBL" id="AP023355">
    <property type="protein sequence ID" value="BCJ34198.1"/>
    <property type="molecule type" value="Genomic_DNA"/>
</dbReference>
<keyword evidence="7" id="KW-0479">Metal-binding</keyword>
<evidence type="ECO:0000256" key="5">
    <source>
        <dbReference type="ARBA" id="ARBA00022630"/>
    </source>
</evidence>
<dbReference type="GO" id="GO:0045333">
    <property type="term" value="P:cellular respiration"/>
    <property type="evidence" value="ECO:0007669"/>
    <property type="project" value="TreeGrafter"/>
</dbReference>
<dbReference type="Pfam" id="PF01512">
    <property type="entry name" value="Complex1_51K"/>
    <property type="match status" value="1"/>
</dbReference>
<dbReference type="Gene3D" id="1.20.1440.230">
    <property type="entry name" value="NADH-ubiquinone oxidoreductase 51kDa subunit, iron-sulphur binding domain"/>
    <property type="match status" value="1"/>
</dbReference>
<dbReference type="InterPro" id="IPR019575">
    <property type="entry name" value="Nuop51_4Fe4S-bd"/>
</dbReference>
<dbReference type="InterPro" id="IPR011538">
    <property type="entry name" value="Nuo51_FMN-bd"/>
</dbReference>
<protein>
    <submittedName>
        <fullName evidence="12">NADH dehydrogenase</fullName>
    </submittedName>
</protein>
<proteinExistence type="inferred from homology"/>
<feature type="region of interest" description="Disordered" evidence="10">
    <location>
        <begin position="412"/>
        <end position="438"/>
    </location>
</feature>
<evidence type="ECO:0000256" key="10">
    <source>
        <dbReference type="SAM" id="MobiDB-lite"/>
    </source>
</evidence>
<evidence type="ECO:0000256" key="2">
    <source>
        <dbReference type="ARBA" id="ARBA00001966"/>
    </source>
</evidence>
<comment type="cofactor">
    <cofactor evidence="1">
        <name>FMN</name>
        <dbReference type="ChEBI" id="CHEBI:58210"/>
    </cofactor>
</comment>
<evidence type="ECO:0000256" key="6">
    <source>
        <dbReference type="ARBA" id="ARBA00022643"/>
    </source>
</evidence>
<reference evidence="12 13" key="1">
    <citation type="submission" date="2020-08" db="EMBL/GenBank/DDBJ databases">
        <title>Whole genome shotgun sequence of Actinocatenispora thailandica NBRC 105041.</title>
        <authorList>
            <person name="Komaki H."/>
            <person name="Tamura T."/>
        </authorList>
    </citation>
    <scope>NUCLEOTIDE SEQUENCE [LARGE SCALE GENOMIC DNA]</scope>
    <source>
        <strain evidence="12 13">NBRC 105041</strain>
    </source>
</reference>
<dbReference type="Pfam" id="PF10531">
    <property type="entry name" value="SLBB"/>
    <property type="match status" value="1"/>
</dbReference>
<accession>A0A7R7DM78</accession>
<keyword evidence="5" id="KW-0285">Flavoprotein</keyword>
<dbReference type="SUPFAM" id="SSF142984">
    <property type="entry name" value="Nqo1 middle domain-like"/>
    <property type="match status" value="1"/>
</dbReference>
<dbReference type="SUPFAM" id="SSF140490">
    <property type="entry name" value="Nqo1C-terminal domain-like"/>
    <property type="match status" value="1"/>
</dbReference>
<feature type="domain" description="NADH-ubiquinone oxidoreductase 51kDa subunit iron-sulphur binding" evidence="11">
    <location>
        <begin position="327"/>
        <end position="371"/>
    </location>
</feature>
<keyword evidence="4" id="KW-0004">4Fe-4S</keyword>
<evidence type="ECO:0000313" key="12">
    <source>
        <dbReference type="EMBL" id="BCJ34198.1"/>
    </source>
</evidence>
<dbReference type="InterPro" id="IPR019554">
    <property type="entry name" value="Soluble_ligand-bd"/>
</dbReference>
<dbReference type="PANTHER" id="PTHR11780">
    <property type="entry name" value="NADH-UBIQUINONE OXIDOREDUCTASE FLAVOPROTEIN 1 NDUFV1"/>
    <property type="match status" value="1"/>
</dbReference>
<evidence type="ECO:0000313" key="13">
    <source>
        <dbReference type="Proteomes" id="UP000611640"/>
    </source>
</evidence>
<keyword evidence="8" id="KW-0408">Iron</keyword>
<organism evidence="12 13">
    <name type="scientific">Actinocatenispora thailandica</name>
    <dbReference type="NCBI Taxonomy" id="227318"/>
    <lineage>
        <taxon>Bacteria</taxon>
        <taxon>Bacillati</taxon>
        <taxon>Actinomycetota</taxon>
        <taxon>Actinomycetes</taxon>
        <taxon>Micromonosporales</taxon>
        <taxon>Micromonosporaceae</taxon>
        <taxon>Actinocatenispora</taxon>
    </lineage>
</organism>